<name>A0A1V2DXR8_9GAMM</name>
<dbReference type="AlphaFoldDB" id="A0A1V2DXR8"/>
<reference evidence="2 3" key="1">
    <citation type="submission" date="2016-12" db="EMBL/GenBank/DDBJ databases">
        <title>Marinobacter lutaoensis whole genome sequencing.</title>
        <authorList>
            <person name="Verma A."/>
            <person name="Krishnamurthi S."/>
        </authorList>
    </citation>
    <scope>NUCLEOTIDE SEQUENCE [LARGE SCALE GENOMIC DNA]</scope>
    <source>
        <strain evidence="2 3">T5054</strain>
    </source>
</reference>
<feature type="coiled-coil region" evidence="1">
    <location>
        <begin position="548"/>
        <end position="582"/>
    </location>
</feature>
<proteinExistence type="predicted"/>
<gene>
    <name evidence="2" type="ORF">BTO32_02215</name>
</gene>
<keyword evidence="1" id="KW-0175">Coiled coil</keyword>
<evidence type="ECO:0000313" key="3">
    <source>
        <dbReference type="Proteomes" id="UP000189339"/>
    </source>
</evidence>
<protein>
    <recommendedName>
        <fullName evidence="4">Tetratricopeptide repeat protein</fullName>
    </recommendedName>
</protein>
<organism evidence="2 3">
    <name type="scientific">Marinobacter lutaoensis</name>
    <dbReference type="NCBI Taxonomy" id="135739"/>
    <lineage>
        <taxon>Bacteria</taxon>
        <taxon>Pseudomonadati</taxon>
        <taxon>Pseudomonadota</taxon>
        <taxon>Gammaproteobacteria</taxon>
        <taxon>Pseudomonadales</taxon>
        <taxon>Marinobacteraceae</taxon>
        <taxon>Marinobacter</taxon>
    </lineage>
</organism>
<dbReference type="Proteomes" id="UP000189339">
    <property type="component" value="Unassembled WGS sequence"/>
</dbReference>
<sequence>MVCGALGAVTVGAQAQPAPPTRAADLRYGEVLYEYHQGEAFRALTLLSVAASRGGIQGHGDHPALVEGGLLLSYGMVNEAGRRFERLLSDEAPGVGVTPEVRNRAWFYLGKVQYLSGEPERAHASLQRVDSDRLAAGYPGLFQEWCYLRAELARRHPALGGVAEARRLADRLPQASLWRVYLEYNLALDDRNRGDGAGVESRLAALLPLLENGREADPDARERQALAARVRLSLSRMMTAERRFDDALAVLSALPQVGPLSDQGLYEYAVAAAQAGQHSRAFAALSALASRPGDSPWLQPVPYARAYLLEQTRQPRAALEAYRSAAAHYQEELARLASVRASLSETSILSGLTLERDSSGVLTDAYGRLKAHPDQTGLVALLATERFQRVLAQWQELRILARDLTRWQDKLETFDIMLATRKQQRQRRAAETRAALDALQADTWAERHRAFAQDIDAARASGDAAFFMSTRQKQLARRLASVASLLATLPDDARTTTQRRKYQRLRAYFEWQLADQYGINRWAAEKPLRELDAAMVEFAQRRQRVEALLATDDESDRLAARLDQLRERLSGLQAQLGQALAVSRAELIAQVDAELAGWLERNRAYLLASRHAQARLADALLMSGQPEGGQP</sequence>
<evidence type="ECO:0008006" key="4">
    <source>
        <dbReference type="Google" id="ProtNLM"/>
    </source>
</evidence>
<dbReference type="EMBL" id="MSCW01000001">
    <property type="protein sequence ID" value="ONF45493.1"/>
    <property type="molecule type" value="Genomic_DNA"/>
</dbReference>
<comment type="caution">
    <text evidence="2">The sequence shown here is derived from an EMBL/GenBank/DDBJ whole genome shotgun (WGS) entry which is preliminary data.</text>
</comment>
<dbReference type="InterPro" id="IPR011990">
    <property type="entry name" value="TPR-like_helical_dom_sf"/>
</dbReference>
<keyword evidence="3" id="KW-1185">Reference proteome</keyword>
<dbReference type="STRING" id="135739.BTO32_02215"/>
<evidence type="ECO:0000313" key="2">
    <source>
        <dbReference type="EMBL" id="ONF45493.1"/>
    </source>
</evidence>
<dbReference type="Gene3D" id="1.25.40.10">
    <property type="entry name" value="Tetratricopeptide repeat domain"/>
    <property type="match status" value="1"/>
</dbReference>
<evidence type="ECO:0000256" key="1">
    <source>
        <dbReference type="SAM" id="Coils"/>
    </source>
</evidence>
<accession>A0A1V2DXR8</accession>